<feature type="region of interest" description="Disordered" evidence="1">
    <location>
        <begin position="59"/>
        <end position="78"/>
    </location>
</feature>
<feature type="compositionally biased region" description="Polar residues" evidence="1">
    <location>
        <begin position="253"/>
        <end position="266"/>
    </location>
</feature>
<dbReference type="InterPro" id="IPR025478">
    <property type="entry name" value="COP23"/>
</dbReference>
<gene>
    <name evidence="2" type="ORF">QQ91_0007715</name>
</gene>
<dbReference type="RefSeq" id="WP_250833291.1">
    <property type="nucleotide sequence ID" value="NZ_JTHE03000044.1"/>
</dbReference>
<keyword evidence="3" id="KW-1185">Reference proteome</keyword>
<comment type="caution">
    <text evidence="2">The sequence shown here is derived from an EMBL/GenBank/DDBJ whole genome shotgun (WGS) entry which is preliminary data.</text>
</comment>
<dbReference type="Proteomes" id="UP000031561">
    <property type="component" value="Unassembled WGS sequence"/>
</dbReference>
<dbReference type="Pfam" id="PF14218">
    <property type="entry name" value="COP23"/>
    <property type="match status" value="1"/>
</dbReference>
<evidence type="ECO:0000256" key="1">
    <source>
        <dbReference type="SAM" id="MobiDB-lite"/>
    </source>
</evidence>
<feature type="region of interest" description="Disordered" evidence="1">
    <location>
        <begin position="244"/>
        <end position="277"/>
    </location>
</feature>
<name>A0ABD4T2R5_9CYAN</name>
<evidence type="ECO:0000313" key="3">
    <source>
        <dbReference type="Proteomes" id="UP000031561"/>
    </source>
</evidence>
<evidence type="ECO:0000313" key="2">
    <source>
        <dbReference type="EMBL" id="MCM1982708.1"/>
    </source>
</evidence>
<proteinExistence type="predicted"/>
<reference evidence="2 3" key="1">
    <citation type="journal article" date="2015" name="Genome Announc.">
        <title>Draft Genome Sequence of Filamentous Marine Cyanobacterium Lyngbya confervoides Strain BDU141951.</title>
        <authorList>
            <person name="Chandrababunaidu M.M."/>
            <person name="Sen D."/>
            <person name="Tripathy S."/>
        </authorList>
    </citation>
    <scope>NUCLEOTIDE SEQUENCE [LARGE SCALE GENOMIC DNA]</scope>
    <source>
        <strain evidence="2 3">BDU141951</strain>
    </source>
</reference>
<sequence length="277" mass="30010">MSRINFLPPLLLQSSVKATLLSGCIASLLFPLMTPEQSLAATPAFDEIESSVVESSIPEEDFGASPQEDPGTFEGGTGSFEEDVRFSCANRGGQYTVMYQPESRPGEAFPWAVPQAMGGGWSPEARCFEIARRLEEYRPDGLVELQNGRENGYNILCVTTEDNPACRIVLTVPPGQNPTATRDAVFENLLVADTGEMTTGVTTYTGARESGLFGDLMQVGSRLFGRRSSQAVARQRSINLKPYLDGADRGTGTALNNGVSLQQTGGRTRLNPNRFRN</sequence>
<dbReference type="EMBL" id="JTHE03000044">
    <property type="protein sequence ID" value="MCM1982708.1"/>
    <property type="molecule type" value="Genomic_DNA"/>
</dbReference>
<protein>
    <submittedName>
        <fullName evidence="2">COP23 domain-containing protein</fullName>
    </submittedName>
</protein>
<dbReference type="AlphaFoldDB" id="A0ABD4T2R5"/>
<accession>A0ABD4T2R5</accession>
<organism evidence="2 3">
    <name type="scientific">Lyngbya confervoides BDU141951</name>
    <dbReference type="NCBI Taxonomy" id="1574623"/>
    <lineage>
        <taxon>Bacteria</taxon>
        <taxon>Bacillati</taxon>
        <taxon>Cyanobacteriota</taxon>
        <taxon>Cyanophyceae</taxon>
        <taxon>Oscillatoriophycideae</taxon>
        <taxon>Oscillatoriales</taxon>
        <taxon>Microcoleaceae</taxon>
        <taxon>Lyngbya</taxon>
    </lineage>
</organism>